<dbReference type="InterPro" id="IPR014717">
    <property type="entry name" value="Transl_elong_EF1B/ribsomal_bS6"/>
</dbReference>
<dbReference type="Pfam" id="PF01250">
    <property type="entry name" value="Ribosomal_S6"/>
    <property type="match status" value="1"/>
</dbReference>
<dbReference type="InterPro" id="IPR000529">
    <property type="entry name" value="Ribosomal_bS6"/>
</dbReference>
<dbReference type="GO" id="GO:0003735">
    <property type="term" value="F:structural constituent of ribosome"/>
    <property type="evidence" value="ECO:0007669"/>
    <property type="project" value="InterPro"/>
</dbReference>
<dbReference type="PANTHER" id="PTHR21011:SF1">
    <property type="entry name" value="SMALL RIBOSOMAL SUBUNIT PROTEIN BS6M"/>
    <property type="match status" value="1"/>
</dbReference>
<dbReference type="HAMAP" id="MF_00360">
    <property type="entry name" value="Ribosomal_bS6"/>
    <property type="match status" value="1"/>
</dbReference>
<dbReference type="Gene3D" id="3.30.70.60">
    <property type="match status" value="1"/>
</dbReference>
<evidence type="ECO:0000256" key="1">
    <source>
        <dbReference type="ARBA" id="ARBA00009512"/>
    </source>
</evidence>
<comment type="function">
    <text evidence="3">Binds together with bS18 to 16S ribosomal RNA.</text>
</comment>
<keyword evidence="3" id="KW-0699">rRNA-binding</keyword>
<dbReference type="InterPro" id="IPR020814">
    <property type="entry name" value="Ribosomal_S6_plastid/chlpt"/>
</dbReference>
<evidence type="ECO:0000256" key="2">
    <source>
        <dbReference type="ARBA" id="ARBA00035294"/>
    </source>
</evidence>
<protein>
    <recommendedName>
        <fullName evidence="2 3">Small ribosomal subunit protein bS6</fullName>
    </recommendedName>
</protein>
<keyword evidence="3 4" id="KW-0689">Ribosomal protein</keyword>
<dbReference type="SUPFAM" id="SSF54995">
    <property type="entry name" value="Ribosomal protein S6"/>
    <property type="match status" value="1"/>
</dbReference>
<dbReference type="GO" id="GO:0005840">
    <property type="term" value="C:ribosome"/>
    <property type="evidence" value="ECO:0007669"/>
    <property type="project" value="UniProtKB-KW"/>
</dbReference>
<dbReference type="GO" id="GO:0005737">
    <property type="term" value="C:cytoplasm"/>
    <property type="evidence" value="ECO:0007669"/>
    <property type="project" value="UniProtKB-ARBA"/>
</dbReference>
<dbReference type="InterPro" id="IPR035980">
    <property type="entry name" value="Ribosomal_bS6_sf"/>
</dbReference>
<accession>A0A7V2F479</accession>
<dbReference type="NCBIfam" id="TIGR00166">
    <property type="entry name" value="S6"/>
    <property type="match status" value="1"/>
</dbReference>
<comment type="similarity">
    <text evidence="1 3">Belongs to the bacterial ribosomal protein bS6 family.</text>
</comment>
<organism evidence="4">
    <name type="scientific">Eiseniibacteriota bacterium</name>
    <dbReference type="NCBI Taxonomy" id="2212470"/>
    <lineage>
        <taxon>Bacteria</taxon>
        <taxon>Candidatus Eiseniibacteriota</taxon>
    </lineage>
</organism>
<keyword evidence="3" id="KW-0694">RNA-binding</keyword>
<dbReference type="GO" id="GO:0070181">
    <property type="term" value="F:small ribosomal subunit rRNA binding"/>
    <property type="evidence" value="ECO:0007669"/>
    <property type="project" value="TreeGrafter"/>
</dbReference>
<reference evidence="4" key="1">
    <citation type="journal article" date="2020" name="mSystems">
        <title>Genome- and Community-Level Interaction Insights into Carbon Utilization and Element Cycling Functions of Hydrothermarchaeota in Hydrothermal Sediment.</title>
        <authorList>
            <person name="Zhou Z."/>
            <person name="Liu Y."/>
            <person name="Xu W."/>
            <person name="Pan J."/>
            <person name="Luo Z.H."/>
            <person name="Li M."/>
        </authorList>
    </citation>
    <scope>NUCLEOTIDE SEQUENCE [LARGE SCALE GENOMIC DNA]</scope>
    <source>
        <strain evidence="4">SpSt-1233</strain>
    </source>
</reference>
<dbReference type="AlphaFoldDB" id="A0A7V2F479"/>
<dbReference type="EMBL" id="DSEC01000622">
    <property type="protein sequence ID" value="HER44522.1"/>
    <property type="molecule type" value="Genomic_DNA"/>
</dbReference>
<evidence type="ECO:0000313" key="4">
    <source>
        <dbReference type="EMBL" id="HER44522.1"/>
    </source>
</evidence>
<dbReference type="PANTHER" id="PTHR21011">
    <property type="entry name" value="MITOCHONDRIAL 28S RIBOSOMAL PROTEIN S6"/>
    <property type="match status" value="1"/>
</dbReference>
<keyword evidence="3" id="KW-0687">Ribonucleoprotein</keyword>
<name>A0A7V2F479_UNCEI</name>
<dbReference type="Proteomes" id="UP000886069">
    <property type="component" value="Unassembled WGS sequence"/>
</dbReference>
<dbReference type="CDD" id="cd00473">
    <property type="entry name" value="bS6"/>
    <property type="match status" value="1"/>
</dbReference>
<comment type="caution">
    <text evidence="4">The sequence shown here is derived from an EMBL/GenBank/DDBJ whole genome shotgun (WGS) entry which is preliminary data.</text>
</comment>
<proteinExistence type="inferred from homology"/>
<evidence type="ECO:0000256" key="3">
    <source>
        <dbReference type="HAMAP-Rule" id="MF_00360"/>
    </source>
</evidence>
<gene>
    <name evidence="3" type="primary">rpsF</name>
    <name evidence="4" type="ORF">ENO08_08700</name>
</gene>
<sequence>MRTYECVYILDPSLEELAVKDKTEKFKEIVTSRGGTVHKVDLWGKRKLAYPIAKRFEGSYILMSFEGDNEILAELNRVYRFDDMVLRHLIVIDDNPMTEQPARNAGEDEE</sequence>
<dbReference type="GO" id="GO:0006412">
    <property type="term" value="P:translation"/>
    <property type="evidence" value="ECO:0007669"/>
    <property type="project" value="UniProtKB-UniRule"/>
</dbReference>
<dbReference type="GO" id="GO:1990904">
    <property type="term" value="C:ribonucleoprotein complex"/>
    <property type="evidence" value="ECO:0007669"/>
    <property type="project" value="UniProtKB-KW"/>
</dbReference>